<proteinExistence type="predicted"/>
<evidence type="ECO:0000313" key="1">
    <source>
        <dbReference type="EMBL" id="JAH72034.1"/>
    </source>
</evidence>
<sequence>MPIWTWECYILHSLGSCNNLGLLLPIQYPNVPRRALAQPWMVQVTRAN</sequence>
<dbReference type="AlphaFoldDB" id="A0A0E9V1M3"/>
<reference evidence="1" key="1">
    <citation type="submission" date="2014-11" db="EMBL/GenBank/DDBJ databases">
        <authorList>
            <person name="Amaro Gonzalez C."/>
        </authorList>
    </citation>
    <scope>NUCLEOTIDE SEQUENCE</scope>
</reference>
<accession>A0A0E9V1M3</accession>
<name>A0A0E9V1M3_ANGAN</name>
<protein>
    <submittedName>
        <fullName evidence="1">Uncharacterized protein</fullName>
    </submittedName>
</protein>
<reference evidence="1" key="2">
    <citation type="journal article" date="2015" name="Fish Shellfish Immunol.">
        <title>Early steps in the European eel (Anguilla anguilla)-Vibrio vulnificus interaction in the gills: Role of the RtxA13 toxin.</title>
        <authorList>
            <person name="Callol A."/>
            <person name="Pajuelo D."/>
            <person name="Ebbesson L."/>
            <person name="Teles M."/>
            <person name="MacKenzie S."/>
            <person name="Amaro C."/>
        </authorList>
    </citation>
    <scope>NUCLEOTIDE SEQUENCE</scope>
</reference>
<dbReference type="EMBL" id="GBXM01036543">
    <property type="protein sequence ID" value="JAH72034.1"/>
    <property type="molecule type" value="Transcribed_RNA"/>
</dbReference>
<organism evidence="1">
    <name type="scientific">Anguilla anguilla</name>
    <name type="common">European freshwater eel</name>
    <name type="synonym">Muraena anguilla</name>
    <dbReference type="NCBI Taxonomy" id="7936"/>
    <lineage>
        <taxon>Eukaryota</taxon>
        <taxon>Metazoa</taxon>
        <taxon>Chordata</taxon>
        <taxon>Craniata</taxon>
        <taxon>Vertebrata</taxon>
        <taxon>Euteleostomi</taxon>
        <taxon>Actinopterygii</taxon>
        <taxon>Neopterygii</taxon>
        <taxon>Teleostei</taxon>
        <taxon>Anguilliformes</taxon>
        <taxon>Anguillidae</taxon>
        <taxon>Anguilla</taxon>
    </lineage>
</organism>